<evidence type="ECO:0000256" key="1">
    <source>
        <dbReference type="ARBA" id="ARBA00010164"/>
    </source>
</evidence>
<dbReference type="RefSeq" id="WP_274683097.1">
    <property type="nucleotide sequence ID" value="NZ_JAKNBA010000011.1"/>
</dbReference>
<keyword evidence="2" id="KW-0808">Transferase</keyword>
<reference evidence="5" key="1">
    <citation type="submission" date="2022-02" db="EMBL/GenBank/DDBJ databases">
        <title>Emergence and expansion in Europe of a Vibrio aestuarianus clonal complex pathogenic for oysters.</title>
        <authorList>
            <person name="Mesnil A."/>
            <person name="Travers M.-A."/>
        </authorList>
    </citation>
    <scope>NUCLEOTIDE SEQUENCE</scope>
    <source>
        <strain evidence="5">19_064_11T1</strain>
    </source>
</reference>
<accession>A0A9X4IT93</accession>
<dbReference type="GO" id="GO:0005829">
    <property type="term" value="C:cytosol"/>
    <property type="evidence" value="ECO:0007669"/>
    <property type="project" value="TreeGrafter"/>
</dbReference>
<comment type="caution">
    <text evidence="5">The sequence shown here is derived from an EMBL/GenBank/DDBJ whole genome shotgun (WGS) entry which is preliminary data.</text>
</comment>
<keyword evidence="3" id="KW-0418">Kinase</keyword>
<name>A0A9X4IT93_9VIBR</name>
<proteinExistence type="inferred from homology"/>
<feature type="domain" description="HipA-like C-terminal" evidence="4">
    <location>
        <begin position="60"/>
        <end position="307"/>
    </location>
</feature>
<evidence type="ECO:0000313" key="6">
    <source>
        <dbReference type="Proteomes" id="UP001140979"/>
    </source>
</evidence>
<evidence type="ECO:0000259" key="4">
    <source>
        <dbReference type="Pfam" id="PF07804"/>
    </source>
</evidence>
<dbReference type="GO" id="GO:0004674">
    <property type="term" value="F:protein serine/threonine kinase activity"/>
    <property type="evidence" value="ECO:0007669"/>
    <property type="project" value="TreeGrafter"/>
</dbReference>
<comment type="similarity">
    <text evidence="1">Belongs to the HipA Ser/Thr kinase family.</text>
</comment>
<dbReference type="PANTHER" id="PTHR37419:SF6">
    <property type="entry name" value="KINASE HI_0665-RELATED"/>
    <property type="match status" value="1"/>
</dbReference>
<dbReference type="Proteomes" id="UP001140979">
    <property type="component" value="Unassembled WGS sequence"/>
</dbReference>
<dbReference type="PANTHER" id="PTHR37419">
    <property type="entry name" value="SERINE/THREONINE-PROTEIN KINASE TOXIN HIPA"/>
    <property type="match status" value="1"/>
</dbReference>
<dbReference type="Pfam" id="PF07804">
    <property type="entry name" value="HipA_C"/>
    <property type="match status" value="1"/>
</dbReference>
<evidence type="ECO:0000256" key="2">
    <source>
        <dbReference type="ARBA" id="ARBA00022679"/>
    </source>
</evidence>
<organism evidence="5 6">
    <name type="scientific">Vibrio aestuarianus</name>
    <dbReference type="NCBI Taxonomy" id="28171"/>
    <lineage>
        <taxon>Bacteria</taxon>
        <taxon>Pseudomonadati</taxon>
        <taxon>Pseudomonadota</taxon>
        <taxon>Gammaproteobacteria</taxon>
        <taxon>Vibrionales</taxon>
        <taxon>Vibrionaceae</taxon>
        <taxon>Vibrio</taxon>
    </lineage>
</organism>
<evidence type="ECO:0000256" key="3">
    <source>
        <dbReference type="ARBA" id="ARBA00022777"/>
    </source>
</evidence>
<gene>
    <name evidence="5" type="ORF">L9W94_08510</name>
</gene>
<dbReference type="AlphaFoldDB" id="A0A9X4IT93"/>
<dbReference type="InterPro" id="IPR012893">
    <property type="entry name" value="HipA-like_C"/>
</dbReference>
<protein>
    <submittedName>
        <fullName evidence="5">HipA domain-containing protein</fullName>
    </submittedName>
</protein>
<sequence>MFPSDRCLISLKPISETKVEQEEYAQGQVKTILGSVKNQMRLDFTRHEFATEQPVHQKGMSISGYQPKLSLAIKDTKLHVVNNDGEFILKPSPEDFPHLAENEHACMLVMKALGFDVPPFGLTRFAEDDEGNSPLAFLIKRYDRDSDGQRIHQVQLDAEMNIKEKYGKTKDDSESYISYERIGKFLFENIDTSLKMKREYFLRVLWANILGNNDLHLRNFGVLHFQTGKVALAPIYDYVSVAPYSGYISIEDCSALPLLISEEGQNRNTKGFSDYSTYTGADFKDLGLQLGLKMPMINKLFDEVNKQKDKVFEIYESSLMPEEHVAAVKEWIVNRLYYLTK</sequence>
<dbReference type="Gene3D" id="1.10.1070.20">
    <property type="match status" value="1"/>
</dbReference>
<dbReference type="EMBL" id="JAKNBA010000011">
    <property type="protein sequence ID" value="MDE1242189.1"/>
    <property type="molecule type" value="Genomic_DNA"/>
</dbReference>
<evidence type="ECO:0000313" key="5">
    <source>
        <dbReference type="EMBL" id="MDE1242189.1"/>
    </source>
</evidence>
<dbReference type="InterPro" id="IPR052028">
    <property type="entry name" value="HipA_Ser/Thr_kinase"/>
</dbReference>